<dbReference type="RefSeq" id="WP_269592406.1">
    <property type="nucleotide sequence ID" value="NZ_JAPWIS010000029.1"/>
</dbReference>
<evidence type="ECO:0000313" key="1">
    <source>
        <dbReference type="EMBL" id="MCZ4589158.1"/>
    </source>
</evidence>
<reference evidence="1" key="1">
    <citation type="submission" date="2022-12" db="EMBL/GenBank/DDBJ databases">
        <authorList>
            <person name="Krivoruchko A.V."/>
            <person name="Elkin A."/>
        </authorList>
    </citation>
    <scope>NUCLEOTIDE SEQUENCE</scope>
    <source>
        <strain evidence="1">IEGM 249</strain>
    </source>
</reference>
<dbReference type="EMBL" id="JAPWIS010000029">
    <property type="protein sequence ID" value="MCZ4589158.1"/>
    <property type="molecule type" value="Genomic_DNA"/>
</dbReference>
<name>A0ABT4NP47_RHOOP</name>
<comment type="caution">
    <text evidence="1">The sequence shown here is derived from an EMBL/GenBank/DDBJ whole genome shotgun (WGS) entry which is preliminary data.</text>
</comment>
<organism evidence="1 2">
    <name type="scientific">Rhodococcus opacus</name>
    <name type="common">Nocardia opaca</name>
    <dbReference type="NCBI Taxonomy" id="37919"/>
    <lineage>
        <taxon>Bacteria</taxon>
        <taxon>Bacillati</taxon>
        <taxon>Actinomycetota</taxon>
        <taxon>Actinomycetes</taxon>
        <taxon>Mycobacteriales</taxon>
        <taxon>Nocardiaceae</taxon>
        <taxon>Rhodococcus</taxon>
    </lineage>
</organism>
<accession>A0ABT4NP47</accession>
<keyword evidence="2" id="KW-1185">Reference proteome</keyword>
<proteinExistence type="predicted"/>
<evidence type="ECO:0000313" key="2">
    <source>
        <dbReference type="Proteomes" id="UP001066327"/>
    </source>
</evidence>
<dbReference type="Proteomes" id="UP001066327">
    <property type="component" value="Unassembled WGS sequence"/>
</dbReference>
<sequence length="48" mass="5320">MLGFAIVDRQHDDECGANVRIMREELASPSLADFPAEFEARVKEGQVA</sequence>
<gene>
    <name evidence="1" type="ORF">O4328_36850</name>
</gene>
<protein>
    <submittedName>
        <fullName evidence="1">Uncharacterized protein</fullName>
    </submittedName>
</protein>